<dbReference type="NCBIfam" id="TIGR03519">
    <property type="entry name" value="T9SS_PorP_fam"/>
    <property type="match status" value="1"/>
</dbReference>
<name>A0ABT0TN87_9FLAO</name>
<evidence type="ECO:0000313" key="3">
    <source>
        <dbReference type="Proteomes" id="UP001317191"/>
    </source>
</evidence>
<keyword evidence="1" id="KW-0732">Signal</keyword>
<sequence length="321" mass="36371">MKRIFLALLMASFSNGFAQELNLPAATQYLADNPFVISPTYAGIGDNFRVRANGFFQWVGIEDAPANQALYADFRVLDQSGVGINLYNDKNGNTQQTGGKISFAHHIILDYPTRQYLSFGMSLNLNNFRIDPNFNVNDPSVTNDRFTSNTNFDVSLLYRKAGFYGAINISNIVNKDIKKFATSLNEPNLLRNYQIYTGYVFKGNRSSRVEFEPSAYFQYFESDGRSTTDVNLKLRHLDYQRTGYIWGGITYRMLNDQPLKPLTIGPMLGIKKDGFYMGYSYQIFTSELQGFNSGTHMITLGWDFFQGISNCPCTQNSLAED</sequence>
<reference evidence="2 3" key="1">
    <citation type="submission" date="2022-05" db="EMBL/GenBank/DDBJ databases">
        <title>Flavobacterium sp., isolated from activated sludge.</title>
        <authorList>
            <person name="Ran Q."/>
        </authorList>
    </citation>
    <scope>NUCLEOTIDE SEQUENCE [LARGE SCALE GENOMIC DNA]</scope>
    <source>
        <strain evidence="2 3">HXWNR70</strain>
    </source>
</reference>
<proteinExistence type="predicted"/>
<dbReference type="InterPro" id="IPR019861">
    <property type="entry name" value="PorP/SprF_Bacteroidetes"/>
</dbReference>
<comment type="caution">
    <text evidence="2">The sequence shown here is derived from an EMBL/GenBank/DDBJ whole genome shotgun (WGS) entry which is preliminary data.</text>
</comment>
<keyword evidence="3" id="KW-1185">Reference proteome</keyword>
<dbReference type="EMBL" id="JAMLJM010000001">
    <property type="protein sequence ID" value="MCL9808348.1"/>
    <property type="molecule type" value="Genomic_DNA"/>
</dbReference>
<protein>
    <submittedName>
        <fullName evidence="2">Type IX secretion system membrane protein PorP/SprF</fullName>
    </submittedName>
</protein>
<gene>
    <name evidence="2" type="ORF">NAT50_03155</name>
</gene>
<dbReference type="RefSeq" id="WP_250591380.1">
    <property type="nucleotide sequence ID" value="NZ_JAMLJM010000001.1"/>
</dbReference>
<evidence type="ECO:0000313" key="2">
    <source>
        <dbReference type="EMBL" id="MCL9808348.1"/>
    </source>
</evidence>
<organism evidence="2 3">
    <name type="scientific">Flavobacterium luminosum</name>
    <dbReference type="NCBI Taxonomy" id="2949086"/>
    <lineage>
        <taxon>Bacteria</taxon>
        <taxon>Pseudomonadati</taxon>
        <taxon>Bacteroidota</taxon>
        <taxon>Flavobacteriia</taxon>
        <taxon>Flavobacteriales</taxon>
        <taxon>Flavobacteriaceae</taxon>
        <taxon>Flavobacterium</taxon>
    </lineage>
</organism>
<feature type="chain" id="PRO_5047450355" evidence="1">
    <location>
        <begin position="19"/>
        <end position="321"/>
    </location>
</feature>
<accession>A0ABT0TN87</accession>
<dbReference type="Pfam" id="PF11751">
    <property type="entry name" value="PorP_SprF"/>
    <property type="match status" value="1"/>
</dbReference>
<dbReference type="Proteomes" id="UP001317191">
    <property type="component" value="Unassembled WGS sequence"/>
</dbReference>
<evidence type="ECO:0000256" key="1">
    <source>
        <dbReference type="SAM" id="SignalP"/>
    </source>
</evidence>
<feature type="signal peptide" evidence="1">
    <location>
        <begin position="1"/>
        <end position="18"/>
    </location>
</feature>